<keyword evidence="1" id="KW-0479">Metal-binding</keyword>
<feature type="domain" description="FLYWCH-type" evidence="4">
    <location>
        <begin position="34"/>
        <end position="90"/>
    </location>
</feature>
<protein>
    <recommendedName>
        <fullName evidence="4">FLYWCH-type domain-containing protein</fullName>
    </recommendedName>
</protein>
<sequence length="108" mass="12572">MYEDLRCEWICGCFKRPLLIAISEKPRLITLAMSGKVLLMVDGYTFHKGRGDWTSGGIRWRCSSVKKKCTAYIVLSEDDKDVLKMRLNHNNHERPNYKETKDGTYVKL</sequence>
<dbReference type="Proteomes" id="UP000837857">
    <property type="component" value="Chromosome 12"/>
</dbReference>
<dbReference type="InterPro" id="IPR007588">
    <property type="entry name" value="Znf_FLYWCH"/>
</dbReference>
<accession>A0ABN8HWG4</accession>
<evidence type="ECO:0000256" key="2">
    <source>
        <dbReference type="ARBA" id="ARBA00022771"/>
    </source>
</evidence>
<organism evidence="5 6">
    <name type="scientific">Iphiclides podalirius</name>
    <name type="common">scarce swallowtail</name>
    <dbReference type="NCBI Taxonomy" id="110791"/>
    <lineage>
        <taxon>Eukaryota</taxon>
        <taxon>Metazoa</taxon>
        <taxon>Ecdysozoa</taxon>
        <taxon>Arthropoda</taxon>
        <taxon>Hexapoda</taxon>
        <taxon>Insecta</taxon>
        <taxon>Pterygota</taxon>
        <taxon>Neoptera</taxon>
        <taxon>Endopterygota</taxon>
        <taxon>Lepidoptera</taxon>
        <taxon>Glossata</taxon>
        <taxon>Ditrysia</taxon>
        <taxon>Papilionoidea</taxon>
        <taxon>Papilionidae</taxon>
        <taxon>Papilioninae</taxon>
        <taxon>Iphiclides</taxon>
    </lineage>
</organism>
<evidence type="ECO:0000313" key="5">
    <source>
        <dbReference type="EMBL" id="CAH2040224.1"/>
    </source>
</evidence>
<proteinExistence type="predicted"/>
<evidence type="ECO:0000313" key="6">
    <source>
        <dbReference type="Proteomes" id="UP000837857"/>
    </source>
</evidence>
<keyword evidence="3" id="KW-0862">Zinc</keyword>
<keyword evidence="2" id="KW-0863">Zinc-finger</keyword>
<evidence type="ECO:0000259" key="4">
    <source>
        <dbReference type="Pfam" id="PF04500"/>
    </source>
</evidence>
<dbReference type="Pfam" id="PF04500">
    <property type="entry name" value="FLYWCH"/>
    <property type="match status" value="1"/>
</dbReference>
<evidence type="ECO:0000256" key="1">
    <source>
        <dbReference type="ARBA" id="ARBA00022723"/>
    </source>
</evidence>
<keyword evidence="6" id="KW-1185">Reference proteome</keyword>
<dbReference type="EMBL" id="OW152824">
    <property type="protein sequence ID" value="CAH2040224.1"/>
    <property type="molecule type" value="Genomic_DNA"/>
</dbReference>
<name>A0ABN8HWG4_9NEOP</name>
<gene>
    <name evidence="5" type="ORF">IPOD504_LOCUS2390</name>
</gene>
<evidence type="ECO:0000256" key="3">
    <source>
        <dbReference type="ARBA" id="ARBA00022833"/>
    </source>
</evidence>
<dbReference type="Gene3D" id="2.20.25.240">
    <property type="match status" value="1"/>
</dbReference>
<feature type="non-terminal residue" evidence="5">
    <location>
        <position position="108"/>
    </location>
</feature>
<reference evidence="5" key="1">
    <citation type="submission" date="2022-03" db="EMBL/GenBank/DDBJ databases">
        <authorList>
            <person name="Martin H S."/>
        </authorList>
    </citation>
    <scope>NUCLEOTIDE SEQUENCE</scope>
</reference>